<dbReference type="KEGG" id="gmx:100527422"/>
<evidence type="ECO:0000313" key="2">
    <source>
        <dbReference type="EMBL" id="ACU16512.1"/>
    </source>
</evidence>
<keyword evidence="1" id="KW-0406">Ion transport</keyword>
<proteinExistence type="evidence at transcript level"/>
<name>C6T4A2_SOYBN</name>
<organism evidence="2">
    <name type="scientific">Glycine max</name>
    <name type="common">Soybean</name>
    <name type="synonym">Glycine hispida</name>
    <dbReference type="NCBI Taxonomy" id="3847"/>
    <lineage>
        <taxon>Eukaryota</taxon>
        <taxon>Viridiplantae</taxon>
        <taxon>Streptophyta</taxon>
        <taxon>Embryophyta</taxon>
        <taxon>Tracheophyta</taxon>
        <taxon>Spermatophyta</taxon>
        <taxon>Magnoliopsida</taxon>
        <taxon>eudicotyledons</taxon>
        <taxon>Gunneridae</taxon>
        <taxon>Pentapetalae</taxon>
        <taxon>rosids</taxon>
        <taxon>fabids</taxon>
        <taxon>Fabales</taxon>
        <taxon>Fabaceae</taxon>
        <taxon>Papilionoideae</taxon>
        <taxon>50 kb inversion clade</taxon>
        <taxon>NPAAA clade</taxon>
        <taxon>indigoferoid/millettioid clade</taxon>
        <taxon>Phaseoleae</taxon>
        <taxon>Glycine</taxon>
        <taxon>Glycine subgen. Soja</taxon>
    </lineage>
</organism>
<accession>C6T4A2</accession>
<dbReference type="GO" id="GO:0034220">
    <property type="term" value="P:monoatomic ion transmembrane transport"/>
    <property type="evidence" value="ECO:0007669"/>
    <property type="project" value="UniProtKB-KW"/>
</dbReference>
<dbReference type="AlphaFoldDB" id="C6T4A2"/>
<keyword evidence="1" id="KW-0407">Ion channel</keyword>
<dbReference type="PANTHER" id="PTHR45651:SF55">
    <property type="entry name" value="CYCLIC NUCLEOTIDE-GATED ION CHANNEL-LIKE PROTEIN"/>
    <property type="match status" value="1"/>
</dbReference>
<dbReference type="GeneID" id="100527422"/>
<sequence>MVGAVWYMLSIESEVWCWRRELKNASLFHEEYLSCGHGDQNVFQLLNKTCSFIDPDKIIDKNTFNFGIFFDALDSGVVESTTDLHQKFFYCFWWGLRNLR</sequence>
<reference evidence="2" key="1">
    <citation type="submission" date="2009-08" db="EMBL/GenBank/DDBJ databases">
        <authorList>
            <person name="Cheung F."/>
            <person name="Xiao Y."/>
            <person name="Chan A."/>
            <person name="Moskal W."/>
            <person name="Town C.D."/>
        </authorList>
    </citation>
    <scope>NUCLEOTIDE SEQUENCE</scope>
</reference>
<protein>
    <submittedName>
        <fullName evidence="2">Uncharacterized protein</fullName>
    </submittedName>
</protein>
<keyword evidence="1" id="KW-0813">Transport</keyword>
<dbReference type="EMBL" id="BT092263">
    <property type="protein sequence ID" value="ACU16512.1"/>
    <property type="molecule type" value="mRNA"/>
</dbReference>
<dbReference type="RefSeq" id="NP_001235853.1">
    <property type="nucleotide sequence ID" value="NM_001248924.1"/>
</dbReference>
<dbReference type="GO" id="GO:0016020">
    <property type="term" value="C:membrane"/>
    <property type="evidence" value="ECO:0007669"/>
    <property type="project" value="UniProtKB-SubCell"/>
</dbReference>
<evidence type="ECO:0000256" key="1">
    <source>
        <dbReference type="ARBA" id="ARBA00023303"/>
    </source>
</evidence>
<dbReference type="PANTHER" id="PTHR45651">
    <property type="entry name" value="CYCLIC NUCLEOTIDE-GATED ION CHANNEL 15-RELATED-RELATED"/>
    <property type="match status" value="1"/>
</dbReference>
<dbReference type="OrthoDB" id="421226at2759"/>